<name>A0A1S0TQ51_LOALO</name>
<dbReference type="Pfam" id="PF13639">
    <property type="entry name" value="zf-RING_2"/>
    <property type="match status" value="1"/>
</dbReference>
<organism evidence="6">
    <name type="scientific">Loa loa</name>
    <name type="common">Eye worm</name>
    <name type="synonym">Filaria loa</name>
    <dbReference type="NCBI Taxonomy" id="7209"/>
    <lineage>
        <taxon>Eukaryota</taxon>
        <taxon>Metazoa</taxon>
        <taxon>Ecdysozoa</taxon>
        <taxon>Nematoda</taxon>
        <taxon>Chromadorea</taxon>
        <taxon>Rhabditida</taxon>
        <taxon>Spirurina</taxon>
        <taxon>Spiruromorpha</taxon>
        <taxon>Filarioidea</taxon>
        <taxon>Onchocercidae</taxon>
        <taxon>Loa</taxon>
    </lineage>
</organism>
<feature type="domain" description="RING-type" evidence="5">
    <location>
        <begin position="4"/>
        <end position="48"/>
    </location>
</feature>
<evidence type="ECO:0000313" key="6">
    <source>
        <dbReference type="EMBL" id="EFO18127.1"/>
    </source>
</evidence>
<dbReference type="SUPFAM" id="SSF57850">
    <property type="entry name" value="RING/U-box"/>
    <property type="match status" value="1"/>
</dbReference>
<dbReference type="EMBL" id="JH712209">
    <property type="protein sequence ID" value="EFO18127.1"/>
    <property type="molecule type" value="Genomic_DNA"/>
</dbReference>
<evidence type="ECO:0000256" key="2">
    <source>
        <dbReference type="ARBA" id="ARBA00022833"/>
    </source>
</evidence>
<keyword evidence="2" id="KW-0862">Zinc</keyword>
<dbReference type="GO" id="GO:0005634">
    <property type="term" value="C:nucleus"/>
    <property type="evidence" value="ECO:0007669"/>
    <property type="project" value="InterPro"/>
</dbReference>
<reference evidence="6" key="1">
    <citation type="submission" date="2012-04" db="EMBL/GenBank/DDBJ databases">
        <title>The Genome Sequence of Loa loa.</title>
        <authorList>
            <consortium name="The Broad Institute Genome Sequencing Platform"/>
            <consortium name="Broad Institute Genome Sequencing Center for Infectious Disease"/>
            <person name="Nutman T.B."/>
            <person name="Fink D.L."/>
            <person name="Russ C."/>
            <person name="Young S."/>
            <person name="Zeng Q."/>
            <person name="Gargeya S."/>
            <person name="Alvarado L."/>
            <person name="Berlin A."/>
            <person name="Chapman S.B."/>
            <person name="Chen Z."/>
            <person name="Freedman E."/>
            <person name="Gellesch M."/>
            <person name="Goldberg J."/>
            <person name="Griggs A."/>
            <person name="Gujja S."/>
            <person name="Heilman E.R."/>
            <person name="Heiman D."/>
            <person name="Howarth C."/>
            <person name="Mehta T."/>
            <person name="Neiman D."/>
            <person name="Pearson M."/>
            <person name="Roberts A."/>
            <person name="Saif S."/>
            <person name="Shea T."/>
            <person name="Shenoy N."/>
            <person name="Sisk P."/>
            <person name="Stolte C."/>
            <person name="Sykes S."/>
            <person name="White J."/>
            <person name="Yandava C."/>
            <person name="Haas B."/>
            <person name="Henn M.R."/>
            <person name="Nusbaum C."/>
            <person name="Birren B."/>
        </authorList>
    </citation>
    <scope>NUCLEOTIDE SEQUENCE [LARGE SCALE GENOMIC DNA]</scope>
</reference>
<dbReference type="InParanoid" id="A0A1S0TQ51"/>
<feature type="compositionally biased region" description="Low complexity" evidence="4">
    <location>
        <begin position="87"/>
        <end position="101"/>
    </location>
</feature>
<keyword evidence="1 3" id="KW-0863">Zinc-finger</keyword>
<keyword evidence="1 3" id="KW-0479">Metal-binding</keyword>
<dbReference type="AlphaFoldDB" id="A0A1S0TQ51"/>
<dbReference type="InterPro" id="IPR001841">
    <property type="entry name" value="Znf_RING"/>
</dbReference>
<proteinExistence type="predicted"/>
<dbReference type="GO" id="GO:0016567">
    <property type="term" value="P:protein ubiquitination"/>
    <property type="evidence" value="ECO:0007669"/>
    <property type="project" value="InterPro"/>
</dbReference>
<dbReference type="CTD" id="9947814"/>
<dbReference type="CDD" id="cd16448">
    <property type="entry name" value="RING-H2"/>
    <property type="match status" value="1"/>
</dbReference>
<evidence type="ECO:0000256" key="4">
    <source>
        <dbReference type="SAM" id="MobiDB-lite"/>
    </source>
</evidence>
<gene>
    <name evidence="6" type="ORF">LOAG_10369</name>
</gene>
<dbReference type="OMA" id="RDCISSW"/>
<dbReference type="PROSITE" id="PS50089">
    <property type="entry name" value="ZF_RING_2"/>
    <property type="match status" value="1"/>
</dbReference>
<dbReference type="GO" id="GO:0008270">
    <property type="term" value="F:zinc ion binding"/>
    <property type="evidence" value="ECO:0007669"/>
    <property type="project" value="UniProtKB-KW"/>
</dbReference>
<dbReference type="PANTHER" id="PTHR16047:SF7">
    <property type="entry name" value="E3 UBIQUITIN-PROTEIN LIGASE RFWD3"/>
    <property type="match status" value="1"/>
</dbReference>
<dbReference type="PANTHER" id="PTHR16047">
    <property type="entry name" value="RFWD3 PROTEIN"/>
    <property type="match status" value="1"/>
</dbReference>
<feature type="region of interest" description="Disordered" evidence="4">
    <location>
        <begin position="77"/>
        <end position="114"/>
    </location>
</feature>
<dbReference type="Gene3D" id="3.30.40.10">
    <property type="entry name" value="Zinc/RING finger domain, C3HC4 (zinc finger)"/>
    <property type="match status" value="1"/>
</dbReference>
<accession>A0A1S0TQ51</accession>
<dbReference type="GeneID" id="9947814"/>
<evidence type="ECO:0000259" key="5">
    <source>
        <dbReference type="PROSITE" id="PS50089"/>
    </source>
</evidence>
<dbReference type="KEGG" id="loa:LOAG_10369"/>
<dbReference type="InterPro" id="IPR013083">
    <property type="entry name" value="Znf_RING/FYVE/PHD"/>
</dbReference>
<evidence type="ECO:0000256" key="3">
    <source>
        <dbReference type="PROSITE-ProRule" id="PRU00175"/>
    </source>
</evidence>
<protein>
    <recommendedName>
        <fullName evidence="5">RING-type domain-containing protein</fullName>
    </recommendedName>
</protein>
<dbReference type="OrthoDB" id="5832391at2759"/>
<dbReference type="GO" id="GO:0036297">
    <property type="term" value="P:interstrand cross-link repair"/>
    <property type="evidence" value="ECO:0007669"/>
    <property type="project" value="InterPro"/>
</dbReference>
<dbReference type="GO" id="GO:0004842">
    <property type="term" value="F:ubiquitin-protein transferase activity"/>
    <property type="evidence" value="ECO:0007669"/>
    <property type="project" value="InterPro"/>
</dbReference>
<sequence length="114" mass="13098">MLNCPICLEADDGIVAFAALKCGHVFHRDCISSWLTIGKDTKICPVCRKSADNFLNLYFFSIPTICFSRNKKKFPTRQQSTRQYELRSGSRSHISSRSQISNTNSPYWLRTERS</sequence>
<dbReference type="SMART" id="SM00184">
    <property type="entry name" value="RING"/>
    <property type="match status" value="1"/>
</dbReference>
<dbReference type="RefSeq" id="XP_003145941.1">
    <property type="nucleotide sequence ID" value="XM_003145893.1"/>
</dbReference>
<evidence type="ECO:0000256" key="1">
    <source>
        <dbReference type="ARBA" id="ARBA00022771"/>
    </source>
</evidence>
<dbReference type="InterPro" id="IPR037381">
    <property type="entry name" value="RFWD3"/>
</dbReference>